<proteinExistence type="predicted"/>
<feature type="chain" id="PRO_5047142215" evidence="1">
    <location>
        <begin position="18"/>
        <end position="265"/>
    </location>
</feature>
<accession>A0ABU8LAU7</accession>
<protein>
    <submittedName>
        <fullName evidence="2">Uncharacterized protein</fullName>
    </submittedName>
</protein>
<reference evidence="2 3" key="1">
    <citation type="submission" date="2024-02" db="EMBL/GenBank/DDBJ databases">
        <authorList>
            <person name="Saticioglu I.B."/>
        </authorList>
    </citation>
    <scope>NUCLEOTIDE SEQUENCE [LARGE SCALE GENOMIC DNA]</scope>
    <source>
        <strain evidence="2 3">Mu-80</strain>
    </source>
</reference>
<sequence>MATAVLALAVLSMSGCAMEMPDLFDPSSEPEQVAPEVTAAVEARTITDVLTLPMTVSAGLDYAVTASSRGQLSQDDQGRFFFTPTGTSEQAQVAIPTTATLAEAAVPFNVEVGVGTPLLTIHDTSLSVRAELTPAQVLRLAERVPASVRAQIEGSSAPFECGLNDPRPTASEESYVLSCRLPIEVPAVVGSTGLLALTLDERVDVPALPLEAVAGTRGQGQVYLSRDGAPHPVTLGITDGAFIEVTGGLAVGDVVFVPSPSILDG</sequence>
<feature type="signal peptide" evidence="1">
    <location>
        <begin position="1"/>
        <end position="17"/>
    </location>
</feature>
<keyword evidence="3" id="KW-1185">Reference proteome</keyword>
<evidence type="ECO:0000256" key="1">
    <source>
        <dbReference type="SAM" id="SignalP"/>
    </source>
</evidence>
<keyword evidence="1" id="KW-0732">Signal</keyword>
<dbReference type="RefSeq" id="WP_337332123.1">
    <property type="nucleotide sequence ID" value="NZ_JBBDGM010000006.1"/>
</dbReference>
<evidence type="ECO:0000313" key="3">
    <source>
        <dbReference type="Proteomes" id="UP001371224"/>
    </source>
</evidence>
<dbReference type="EMBL" id="JBBDGM010000006">
    <property type="protein sequence ID" value="MEJ1088461.1"/>
    <property type="molecule type" value="Genomic_DNA"/>
</dbReference>
<dbReference type="Gene3D" id="2.40.420.20">
    <property type="match status" value="1"/>
</dbReference>
<evidence type="ECO:0000313" key="2">
    <source>
        <dbReference type="EMBL" id="MEJ1088461.1"/>
    </source>
</evidence>
<organism evidence="2 3">
    <name type="scientific">Microbacterium bandirmense</name>
    <dbReference type="NCBI Taxonomy" id="3122050"/>
    <lineage>
        <taxon>Bacteria</taxon>
        <taxon>Bacillati</taxon>
        <taxon>Actinomycetota</taxon>
        <taxon>Actinomycetes</taxon>
        <taxon>Micrococcales</taxon>
        <taxon>Microbacteriaceae</taxon>
        <taxon>Microbacterium</taxon>
    </lineage>
</organism>
<dbReference type="Proteomes" id="UP001371224">
    <property type="component" value="Unassembled WGS sequence"/>
</dbReference>
<gene>
    <name evidence="2" type="ORF">WDU99_09050</name>
</gene>
<comment type="caution">
    <text evidence="2">The sequence shown here is derived from an EMBL/GenBank/DDBJ whole genome shotgun (WGS) entry which is preliminary data.</text>
</comment>
<name>A0ABU8LAU7_9MICO</name>